<dbReference type="AlphaFoldDB" id="A0AAU7CP49"/>
<name>A0AAU7CP49_9BACT</name>
<dbReference type="Gene3D" id="3.40.50.720">
    <property type="entry name" value="NAD(P)-binding Rossmann-like Domain"/>
    <property type="match status" value="1"/>
</dbReference>
<sequence length="378" mass="40613">MGNTTSLARQVVGRLRQEVRRRYLEAGEAGWGKPAPGPARLLGPSASQSFRVGVIGAGPQGLAQCQGLQALRGVEIAGIADINPARLSTAGGRLGLPAQNCFEDAAQWLEETTPLDLLCVATTAPTHVMLGRVGIQTGAKRILLEKPIDVSLHEARGFVAECRGAGIPLAVNYSRRWMPDYRAIKRCIGKGVIGAPRSLAIILGKGELAMHGSHFFDLSRYLLGSEPEWVVAHLEPPTGANSRGANFEDPAGFCLFSFQNGARAYFDFSSDLQLKDPFLTIKGTLGRITVDEPRQFWTFQSRSQRVWTVPFVEAMKASTLFARVAAELLSDTPPASEGADGVAALEMILAAHLSHRRGHQPVTLPLASGEADLGLEFP</sequence>
<dbReference type="SUPFAM" id="SSF55347">
    <property type="entry name" value="Glyceraldehyde-3-phosphate dehydrogenase-like, C-terminal domain"/>
    <property type="match status" value="1"/>
</dbReference>
<dbReference type="PANTHER" id="PTHR43377:SF1">
    <property type="entry name" value="BILIVERDIN REDUCTASE A"/>
    <property type="match status" value="1"/>
</dbReference>
<dbReference type="InterPro" id="IPR000683">
    <property type="entry name" value="Gfo/Idh/MocA-like_OxRdtase_N"/>
</dbReference>
<dbReference type="Pfam" id="PF01408">
    <property type="entry name" value="GFO_IDH_MocA"/>
    <property type="match status" value="1"/>
</dbReference>
<organism evidence="3">
    <name type="scientific">Singulisphaera sp. Ch08</name>
    <dbReference type="NCBI Taxonomy" id="3120278"/>
    <lineage>
        <taxon>Bacteria</taxon>
        <taxon>Pseudomonadati</taxon>
        <taxon>Planctomycetota</taxon>
        <taxon>Planctomycetia</taxon>
        <taxon>Isosphaerales</taxon>
        <taxon>Isosphaeraceae</taxon>
        <taxon>Singulisphaera</taxon>
    </lineage>
</organism>
<dbReference type="SUPFAM" id="SSF51735">
    <property type="entry name" value="NAD(P)-binding Rossmann-fold domains"/>
    <property type="match status" value="1"/>
</dbReference>
<dbReference type="InterPro" id="IPR051450">
    <property type="entry name" value="Gfo/Idh/MocA_Oxidoreductases"/>
</dbReference>
<dbReference type="PANTHER" id="PTHR43377">
    <property type="entry name" value="BILIVERDIN REDUCTASE A"/>
    <property type="match status" value="1"/>
</dbReference>
<dbReference type="Pfam" id="PF22725">
    <property type="entry name" value="GFO_IDH_MocA_C3"/>
    <property type="match status" value="1"/>
</dbReference>
<feature type="domain" description="Gfo/Idh/MocA-like oxidoreductase N-terminal" evidence="1">
    <location>
        <begin position="50"/>
        <end position="173"/>
    </location>
</feature>
<dbReference type="EMBL" id="CP155447">
    <property type="protein sequence ID" value="XBH07342.1"/>
    <property type="molecule type" value="Genomic_DNA"/>
</dbReference>
<protein>
    <submittedName>
        <fullName evidence="3">Gfo/Idh/MocA family oxidoreductase</fullName>
    </submittedName>
</protein>
<dbReference type="Gene3D" id="3.30.360.10">
    <property type="entry name" value="Dihydrodipicolinate Reductase, domain 2"/>
    <property type="match status" value="1"/>
</dbReference>
<accession>A0AAU7CP49</accession>
<proteinExistence type="predicted"/>
<dbReference type="InterPro" id="IPR036291">
    <property type="entry name" value="NAD(P)-bd_dom_sf"/>
</dbReference>
<dbReference type="RefSeq" id="WP_406700179.1">
    <property type="nucleotide sequence ID" value="NZ_CP155447.1"/>
</dbReference>
<gene>
    <name evidence="3" type="ORF">V5E97_15250</name>
</gene>
<feature type="domain" description="GFO/IDH/MocA-like oxidoreductase" evidence="2">
    <location>
        <begin position="204"/>
        <end position="288"/>
    </location>
</feature>
<evidence type="ECO:0000259" key="2">
    <source>
        <dbReference type="Pfam" id="PF22725"/>
    </source>
</evidence>
<dbReference type="GO" id="GO:0000166">
    <property type="term" value="F:nucleotide binding"/>
    <property type="evidence" value="ECO:0007669"/>
    <property type="project" value="InterPro"/>
</dbReference>
<dbReference type="InterPro" id="IPR055170">
    <property type="entry name" value="GFO_IDH_MocA-like_dom"/>
</dbReference>
<evidence type="ECO:0000259" key="1">
    <source>
        <dbReference type="Pfam" id="PF01408"/>
    </source>
</evidence>
<evidence type="ECO:0000313" key="3">
    <source>
        <dbReference type="EMBL" id="XBH07342.1"/>
    </source>
</evidence>
<reference evidence="3" key="1">
    <citation type="submission" date="2024-05" db="EMBL/GenBank/DDBJ databases">
        <title>Planctomycetes of the genus Singulisphaera possess chitinolytic capabilities.</title>
        <authorList>
            <person name="Ivanova A."/>
        </authorList>
    </citation>
    <scope>NUCLEOTIDE SEQUENCE</scope>
    <source>
        <strain evidence="3">Ch08T</strain>
    </source>
</reference>